<gene>
    <name evidence="3" type="primary">LOC108893722</name>
</gene>
<feature type="compositionally biased region" description="Low complexity" evidence="1">
    <location>
        <begin position="650"/>
        <end position="670"/>
    </location>
</feature>
<feature type="compositionally biased region" description="Polar residues" evidence="1">
    <location>
        <begin position="770"/>
        <end position="789"/>
    </location>
</feature>
<feature type="region of interest" description="Disordered" evidence="1">
    <location>
        <begin position="635"/>
        <end position="700"/>
    </location>
</feature>
<feature type="region of interest" description="Disordered" evidence="1">
    <location>
        <begin position="189"/>
        <end position="219"/>
    </location>
</feature>
<dbReference type="RefSeq" id="XP_018547508.1">
    <property type="nucleotide sequence ID" value="XM_018691992.2"/>
</dbReference>
<protein>
    <submittedName>
        <fullName evidence="3">Mucin-5AC</fullName>
    </submittedName>
</protein>
<name>A0AAJ7Q5Y1_LATCA</name>
<evidence type="ECO:0000313" key="3">
    <source>
        <dbReference type="RefSeq" id="XP_018547508.1"/>
    </source>
</evidence>
<feature type="compositionally biased region" description="Polar residues" evidence="1">
    <location>
        <begin position="380"/>
        <end position="390"/>
    </location>
</feature>
<feature type="region of interest" description="Disordered" evidence="1">
    <location>
        <begin position="374"/>
        <end position="396"/>
    </location>
</feature>
<dbReference type="GeneID" id="108893722"/>
<evidence type="ECO:0000256" key="1">
    <source>
        <dbReference type="SAM" id="MobiDB-lite"/>
    </source>
</evidence>
<proteinExistence type="predicted"/>
<dbReference type="Proteomes" id="UP000694890">
    <property type="component" value="Linkage group LG20"/>
</dbReference>
<feature type="compositionally biased region" description="Polar residues" evidence="1">
    <location>
        <begin position="574"/>
        <end position="598"/>
    </location>
</feature>
<feature type="compositionally biased region" description="Polar residues" evidence="1">
    <location>
        <begin position="63"/>
        <end position="80"/>
    </location>
</feature>
<feature type="region of interest" description="Disordered" evidence="1">
    <location>
        <begin position="770"/>
        <end position="798"/>
    </location>
</feature>
<feature type="region of interest" description="Disordered" evidence="1">
    <location>
        <begin position="53"/>
        <end position="80"/>
    </location>
</feature>
<organism evidence="2 3">
    <name type="scientific">Lates calcarifer</name>
    <name type="common">Barramundi</name>
    <name type="synonym">Holocentrus calcarifer</name>
    <dbReference type="NCBI Taxonomy" id="8187"/>
    <lineage>
        <taxon>Eukaryota</taxon>
        <taxon>Metazoa</taxon>
        <taxon>Chordata</taxon>
        <taxon>Craniata</taxon>
        <taxon>Vertebrata</taxon>
        <taxon>Euteleostomi</taxon>
        <taxon>Actinopterygii</taxon>
        <taxon>Neopterygii</taxon>
        <taxon>Teleostei</taxon>
        <taxon>Neoteleostei</taxon>
        <taxon>Acanthomorphata</taxon>
        <taxon>Carangaria</taxon>
        <taxon>Carangaria incertae sedis</taxon>
        <taxon>Centropomidae</taxon>
        <taxon>Lates</taxon>
    </lineage>
</organism>
<dbReference type="InterPro" id="IPR029337">
    <property type="entry name" value="INSYN2"/>
</dbReference>
<feature type="compositionally biased region" description="Polar residues" evidence="1">
    <location>
        <begin position="671"/>
        <end position="700"/>
    </location>
</feature>
<dbReference type="KEGG" id="lcf:108893722"/>
<dbReference type="AlphaFoldDB" id="A0AAJ7Q5Y1"/>
<sequence>MGRRAADLTTPVPVLGVPALVGVRGLRTTGGDRSGGALLQKWGLHCSVGVQTSPGISRPPTEHSVQLTDTLSTPSDSITQTSNSYITKETEYKEILLLTKSDKEKRAILKQKSGESKTKKEVTFKALGGEASEDVACSQRNSSGTYCYARAIKTNPHFAGNVTTVRPKLKSAARYTNGSVVDSEAIGGISVDNDEAEPVKSATSRGRDQTRQQGHYADQSGKMLLLPAARPFGVPQKICSHCGGRQSGATGAATLGEKSPAADACPLKSAFTTLLTTSHFQVPHTERNRDLKQTQHQIPDSITNRDITADPQILYINEELRYRKTPHPACPVHSRGSLVTLSHTHAATDATSTQPTTILHAKTVTVTKATIETRQDDSSLKSSTKATQDSRIPRPTSLMLTPQMATATKPNNPHSHTYPKLLKTSQRSSTHYNVPQNVCVSVHTTPEKTLSPPSLLYTTATGPENTSNTNTHKTTMSTKSVPAKVVNAQHETIQLHSTLTAQVNIATNTTDSPQLTPQCPTLSKATNASEPIHGAEAAAQNTPASPPCTSPDPAQKPQEKLASKADANPPAFSSLATKPHTTTPHFSIKATSGQTTHTSAKHNAKSVARPSHLIQPNSSKSEPILHVSTASLNTTSSATKPLHSRARLPLSATPSSKSTLKSTLHKSITLRNSTISLRHSPPTANCSSSTPTENQSNVCASSTTLLQSDTTREELQCNEAPHTNKSGHTQAEDIRAQTSNKSVVYSVSNKENNSKTTPLTLSKLLNVSNNHSRGSDVSTCSPKSLADPNTESHTDKNKFNGNLINELVVHESKDHENSNPSQVTNLQNYISLIKSSSSCLRGCINTEQQRLAHYQGYTKTEHEGHCATCPPVKTAQETDSNTERFALGTSARHANIKLKSNADKQTSSYSAPSVIAQTKCISSSPVSTRAHVDPITQSAVHQSSDSHVSSLPQVHAGGELSVMAPAPFKSEGELCTHTGPECNSILPSSTMHSAFHPRFQSCKAEEMVTADSKFSLAPPQLGPEDSGLAHSHPADAALLLPPSPQCCKSAALQQRLETVEASLAANKDRITTLLNIIHDLETCHTPTSGRRCFKTGQDLKNCSTCQKTACIVYSVEYDFRQQERRFLEVLNHSARGNNAFTVHLSQSLNFNLLRNVIIKNLTKSKVKSKKLCKTLFKWLPRKIQQV</sequence>
<evidence type="ECO:0000313" key="2">
    <source>
        <dbReference type="Proteomes" id="UP000694890"/>
    </source>
</evidence>
<dbReference type="PANTHER" id="PTHR28682:SF2">
    <property type="entry name" value="PROTEIN INSYN2B"/>
    <property type="match status" value="1"/>
</dbReference>
<dbReference type="PANTHER" id="PTHR28682">
    <property type="entry name" value="INHIBITORY SYNAPTIC FACTOR 2A-RELATED"/>
    <property type="match status" value="1"/>
</dbReference>
<dbReference type="Pfam" id="PF15265">
    <property type="entry name" value="FAM196"/>
    <property type="match status" value="1"/>
</dbReference>
<feature type="region of interest" description="Disordered" evidence="1">
    <location>
        <begin position="536"/>
        <end position="623"/>
    </location>
</feature>
<reference evidence="3" key="1">
    <citation type="submission" date="2025-08" db="UniProtKB">
        <authorList>
            <consortium name="RefSeq"/>
        </authorList>
    </citation>
    <scope>IDENTIFICATION</scope>
    <source>
        <tissue evidence="3">Brain</tissue>
    </source>
</reference>
<accession>A0AAJ7Q5Y1</accession>